<reference evidence="1 2" key="1">
    <citation type="submission" date="2018-01" db="EMBL/GenBank/DDBJ databases">
        <title>Glutamicibacter soli strain NHPC-3 Whole genome sequence and assembly.</title>
        <authorList>
            <person name="Choudhury P."/>
            <person name="Gupta D."/>
            <person name="Sengupta K."/>
            <person name="Jawed A."/>
            <person name="Sultana N."/>
            <person name="Saha P."/>
        </authorList>
    </citation>
    <scope>NUCLEOTIDE SEQUENCE [LARGE SCALE GENOMIC DNA]</scope>
    <source>
        <strain evidence="1 2">NHPC-3</strain>
    </source>
</reference>
<evidence type="ECO:0000313" key="2">
    <source>
        <dbReference type="Proteomes" id="UP000252167"/>
    </source>
</evidence>
<proteinExistence type="predicted"/>
<sequence length="101" mass="11542">MGSCWTKITIEIIIITRQGKQIGRVRNLLPRTPRTMIEDAAPTTHHFSSSDFMTFAELPVARHWELQPDWLLHPLSILKTTVDSVKLLLPLAVRNAKIRMA</sequence>
<accession>A0A365YES6</accession>
<keyword evidence="2" id="KW-1185">Reference proteome</keyword>
<dbReference type="Proteomes" id="UP000252167">
    <property type="component" value="Unassembled WGS sequence"/>
</dbReference>
<evidence type="ECO:0000313" key="1">
    <source>
        <dbReference type="EMBL" id="RBM01152.1"/>
    </source>
</evidence>
<name>A0A365YES6_9MICC</name>
<gene>
    <name evidence="1" type="ORF">C1H84_10240</name>
</gene>
<dbReference type="AlphaFoldDB" id="A0A365YES6"/>
<protein>
    <submittedName>
        <fullName evidence="1">Uncharacterized protein</fullName>
    </submittedName>
</protein>
<comment type="caution">
    <text evidence="1">The sequence shown here is derived from an EMBL/GenBank/DDBJ whole genome shotgun (WGS) entry which is preliminary data.</text>
</comment>
<dbReference type="EMBL" id="POAF01000004">
    <property type="protein sequence ID" value="RBM01152.1"/>
    <property type="molecule type" value="Genomic_DNA"/>
</dbReference>
<organism evidence="1 2">
    <name type="scientific">Glutamicibacter soli</name>
    <dbReference type="NCBI Taxonomy" id="453836"/>
    <lineage>
        <taxon>Bacteria</taxon>
        <taxon>Bacillati</taxon>
        <taxon>Actinomycetota</taxon>
        <taxon>Actinomycetes</taxon>
        <taxon>Micrococcales</taxon>
        <taxon>Micrococcaceae</taxon>
        <taxon>Glutamicibacter</taxon>
    </lineage>
</organism>